<evidence type="ECO:0000313" key="3">
    <source>
        <dbReference type="EMBL" id="NGP16407.1"/>
    </source>
</evidence>
<feature type="transmembrane region" description="Helical" evidence="1">
    <location>
        <begin position="94"/>
        <end position="115"/>
    </location>
</feature>
<dbReference type="Proteomes" id="UP000474802">
    <property type="component" value="Unassembled WGS sequence"/>
</dbReference>
<keyword evidence="1" id="KW-0812">Transmembrane</keyword>
<feature type="transmembrane region" description="Helical" evidence="1">
    <location>
        <begin position="25"/>
        <end position="48"/>
    </location>
</feature>
<feature type="transmembrane region" description="Helical" evidence="1">
    <location>
        <begin position="135"/>
        <end position="153"/>
    </location>
</feature>
<proteinExistence type="predicted"/>
<comment type="caution">
    <text evidence="3">The sequence shown here is derived from an EMBL/GenBank/DDBJ whole genome shotgun (WGS) entry which is preliminary data.</text>
</comment>
<evidence type="ECO:0000256" key="1">
    <source>
        <dbReference type="SAM" id="Phobius"/>
    </source>
</evidence>
<dbReference type="Pfam" id="PF04982">
    <property type="entry name" value="TM_HPP"/>
    <property type="match status" value="1"/>
</dbReference>
<reference evidence="3 4" key="1">
    <citation type="submission" date="2020-02" db="EMBL/GenBank/DDBJ databases">
        <authorList>
            <person name="Khan S.A."/>
            <person name="Jeon C.O."/>
            <person name="Chun B.H."/>
        </authorList>
    </citation>
    <scope>NUCLEOTIDE SEQUENCE [LARGE SCALE GENOMIC DNA]</scope>
    <source>
        <strain evidence="3 4">H239</strain>
    </source>
</reference>
<keyword evidence="1" id="KW-1133">Transmembrane helix</keyword>
<reference evidence="3 4" key="2">
    <citation type="submission" date="2020-03" db="EMBL/GenBank/DDBJ databases">
        <title>Devosia chinhatensis sp. nov., isolated from a hexachlorocyclohexane (HCH) dump site in India.</title>
        <authorList>
            <person name="Kumar M."/>
            <person name="Lal R."/>
        </authorList>
    </citation>
    <scope>NUCLEOTIDE SEQUENCE [LARGE SCALE GENOMIC DNA]</scope>
    <source>
        <strain evidence="3 4">H239</strain>
    </source>
</reference>
<feature type="transmembrane region" description="Helical" evidence="1">
    <location>
        <begin position="68"/>
        <end position="87"/>
    </location>
</feature>
<dbReference type="PANTHER" id="PTHR33741">
    <property type="entry name" value="TRANSMEMBRANE PROTEIN DDB_G0269096-RELATED"/>
    <property type="match status" value="1"/>
</dbReference>
<name>A0A6M1S9C7_9HYPH</name>
<protein>
    <submittedName>
        <fullName evidence="3">HPP family protein</fullName>
    </submittedName>
</protein>
<dbReference type="AlphaFoldDB" id="A0A6M1S9C7"/>
<dbReference type="InterPro" id="IPR007065">
    <property type="entry name" value="HPP"/>
</dbReference>
<keyword evidence="1" id="KW-0472">Membrane</keyword>
<keyword evidence="4" id="KW-1185">Reference proteome</keyword>
<evidence type="ECO:0000313" key="4">
    <source>
        <dbReference type="Proteomes" id="UP000474802"/>
    </source>
</evidence>
<organism evidence="3 4">
    <name type="scientific">Devosia aurantiaca</name>
    <dbReference type="NCBI Taxonomy" id="2714858"/>
    <lineage>
        <taxon>Bacteria</taxon>
        <taxon>Pseudomonadati</taxon>
        <taxon>Pseudomonadota</taxon>
        <taxon>Alphaproteobacteria</taxon>
        <taxon>Hyphomicrobiales</taxon>
        <taxon>Devosiaceae</taxon>
        <taxon>Devosia</taxon>
    </lineage>
</organism>
<evidence type="ECO:0000259" key="2">
    <source>
        <dbReference type="Pfam" id="PF04982"/>
    </source>
</evidence>
<gene>
    <name evidence="3" type="ORF">G5575_00695</name>
</gene>
<feature type="domain" description="HPP transmembrane region" evidence="2">
    <location>
        <begin position="14"/>
        <end position="163"/>
    </location>
</feature>
<accession>A0A6M1S9C7</accession>
<dbReference type="PANTHER" id="PTHR33741:SF5">
    <property type="entry name" value="TRANSMEMBRANE PROTEIN DDB_G0269096-RELATED"/>
    <property type="match status" value="1"/>
</dbReference>
<sequence length="173" mass="18420">MHPLVHRFIARHEPRHDWRVHAKSAAAVTLSVSLVGGLGALTGIPLLLAPLGPTALLIFGQPNSAGAQPINIFAGYFISTLVAVAAMQVMPEPWWLAAMAVGVSMMAMLVLRVTHPPALAVPLLILTGPVDAGRLFGVLLVACLVLVTLGMVLHRLPPKMRYPLPLAEEIEKS</sequence>
<dbReference type="InterPro" id="IPR058581">
    <property type="entry name" value="TM_HPP"/>
</dbReference>
<dbReference type="EMBL" id="JAALFG010000001">
    <property type="protein sequence ID" value="NGP16407.1"/>
    <property type="molecule type" value="Genomic_DNA"/>
</dbReference>